<comment type="subcellular location">
    <subcellularLocation>
        <location evidence="1 4">Nucleus</location>
    </subcellularLocation>
</comment>
<dbReference type="AlphaFoldDB" id="A0A7I8LCQ0"/>
<evidence type="ECO:0000256" key="2">
    <source>
        <dbReference type="ARBA" id="ARBA00008186"/>
    </source>
</evidence>
<reference evidence="5" key="1">
    <citation type="submission" date="2020-02" db="EMBL/GenBank/DDBJ databases">
        <authorList>
            <person name="Scholz U."/>
            <person name="Mascher M."/>
            <person name="Fiebig A."/>
        </authorList>
    </citation>
    <scope>NUCLEOTIDE SEQUENCE</scope>
</reference>
<keyword evidence="4" id="KW-0805">Transcription regulation</keyword>
<evidence type="ECO:0000256" key="4">
    <source>
        <dbReference type="RuleBase" id="RU364147"/>
    </source>
</evidence>
<dbReference type="GO" id="GO:0016592">
    <property type="term" value="C:mediator complex"/>
    <property type="evidence" value="ECO:0007669"/>
    <property type="project" value="InterPro"/>
</dbReference>
<dbReference type="PANTHER" id="PTHR22890">
    <property type="entry name" value="MEDIATOR OF RNA POLYMERASE II TRANSCRIPTION SUBUNIT 11"/>
    <property type="match status" value="1"/>
</dbReference>
<dbReference type="Gene3D" id="1.10.287.3490">
    <property type="match status" value="1"/>
</dbReference>
<comment type="subunit">
    <text evidence="4">Component of the Mediator complex.</text>
</comment>
<dbReference type="OrthoDB" id="5418434at2759"/>
<dbReference type="InterPro" id="IPR019404">
    <property type="entry name" value="Mediator_Med11"/>
</dbReference>
<sequence>MAASSQGHNNSLQRLNHVEKMIVRVLELAGAVMDELAGPSGPRKDAIASHCHEFMQSIKDIQSNLREEIKSVCEYRPFEMCDYNSRIANEICCQKLDYVIRQLDGMKQNLDRCREPLL</sequence>
<evidence type="ECO:0000256" key="1">
    <source>
        <dbReference type="ARBA" id="ARBA00004123"/>
    </source>
</evidence>
<keyword evidence="4" id="KW-0010">Activator</keyword>
<comment type="function">
    <text evidence="4">Component of the Mediator complex, a coactivator involved in the regulated transcription of nearly all RNA polymerase II-dependent genes. Mediator functions as a bridge to convey information from gene-specific regulatory proteins to the basal RNA polymerase II transcription machinery. Mediator is recruited to promoters by direct interactions with regulatory proteins and serves as a scaffold for the assembly of a functional pre-initiation complex with RNA polymerase II and the general transcription factors.</text>
</comment>
<dbReference type="EMBL" id="LR746277">
    <property type="protein sequence ID" value="CAA7407640.1"/>
    <property type="molecule type" value="Genomic_DNA"/>
</dbReference>
<comment type="similarity">
    <text evidence="2 4">Belongs to the Mediator complex subunit 11 family.</text>
</comment>
<dbReference type="Proteomes" id="UP000663760">
    <property type="component" value="Chromosome 14"/>
</dbReference>
<evidence type="ECO:0000313" key="5">
    <source>
        <dbReference type="EMBL" id="CAA7407640.1"/>
    </source>
</evidence>
<dbReference type="GO" id="GO:0003712">
    <property type="term" value="F:transcription coregulator activity"/>
    <property type="evidence" value="ECO:0007669"/>
    <property type="project" value="InterPro"/>
</dbReference>
<proteinExistence type="inferred from homology"/>
<keyword evidence="3 4" id="KW-0539">Nucleus</keyword>
<evidence type="ECO:0000256" key="3">
    <source>
        <dbReference type="ARBA" id="ARBA00023242"/>
    </source>
</evidence>
<evidence type="ECO:0000313" key="6">
    <source>
        <dbReference type="Proteomes" id="UP000663760"/>
    </source>
</evidence>
<organism evidence="5 6">
    <name type="scientific">Spirodela intermedia</name>
    <name type="common">Intermediate duckweed</name>
    <dbReference type="NCBI Taxonomy" id="51605"/>
    <lineage>
        <taxon>Eukaryota</taxon>
        <taxon>Viridiplantae</taxon>
        <taxon>Streptophyta</taxon>
        <taxon>Embryophyta</taxon>
        <taxon>Tracheophyta</taxon>
        <taxon>Spermatophyta</taxon>
        <taxon>Magnoliopsida</taxon>
        <taxon>Liliopsida</taxon>
        <taxon>Araceae</taxon>
        <taxon>Lemnoideae</taxon>
        <taxon>Spirodela</taxon>
    </lineage>
</organism>
<accession>A0A7I8LCQ0</accession>
<name>A0A7I8LCQ0_SPIIN</name>
<gene>
    <name evidence="4" type="primary">MED11</name>
    <name evidence="5" type="ORF">SI8410_14018318</name>
</gene>
<dbReference type="GO" id="GO:0006357">
    <property type="term" value="P:regulation of transcription by RNA polymerase II"/>
    <property type="evidence" value="ECO:0007669"/>
    <property type="project" value="InterPro"/>
</dbReference>
<dbReference type="Pfam" id="PF10280">
    <property type="entry name" value="Med11"/>
    <property type="match status" value="1"/>
</dbReference>
<keyword evidence="4" id="KW-0804">Transcription</keyword>
<keyword evidence="6" id="KW-1185">Reference proteome</keyword>
<protein>
    <recommendedName>
        <fullName evidence="4">Mediator of RNA polymerase II transcription subunit 11</fullName>
    </recommendedName>
    <alternativeName>
        <fullName evidence="4">Mediator complex subunit 11</fullName>
    </alternativeName>
</protein>